<evidence type="ECO:0008006" key="3">
    <source>
        <dbReference type="Google" id="ProtNLM"/>
    </source>
</evidence>
<dbReference type="PANTHER" id="PTHR12732:SF8">
    <property type="entry name" value="NUCLEAR MRNA EXPORT PROTEIN THP1"/>
    <property type="match status" value="1"/>
</dbReference>
<dbReference type="SMART" id="SM00753">
    <property type="entry name" value="PAM"/>
    <property type="match status" value="1"/>
</dbReference>
<sequence>MPGFGASMGMVETFLRETNEVLRERDGERLQDFLVIEPPFKPIYENLIAEVRQSYPQDDEGKDRKRLEERIQGFMTECEEIPSENGVVGSWSAMVQFLAEWLAFLRDLNVENLLDTYLRLSELLKKATNALGHSTKGIIILPTVIAYAKVFARLAIGLDKKPELIAHLVISTSEDGSQETLPEKAAEVLRKAFVSCLNDRNTTPTGIRDGKPDGKKVAIYKLANICLKVLFQCDKKESGEYIFANISNSSPPLSIYPASERVTYLYYLGRFHFMANHFYPAQIALQRAYDECPIHASCLKQRRLIVIYLIAANLILGRFPTPSLYGRPEAHGLRERFHPITRAIAKGDLESFRRLMDWKTEHAPWFLHYRIFEQIQNRCEVYVWRSIFRKVFLLSGDQGDTNRRAAPTIDLRKVLAAFHYFEKRAMMNEALAQQDAGPGRRHISFLFMDTTPPASAGYVDPDFDGLDIKPVVRFQDIIEMEAIASSLVLQGFLNGFISHSRQKFAITGAKKKGGALVAGFPRVWEVVRQKAQGQEDECPGWKRDGGAVGLGGTVIRLSGARGVGVGEW</sequence>
<evidence type="ECO:0000313" key="2">
    <source>
        <dbReference type="Proteomes" id="UP000800200"/>
    </source>
</evidence>
<dbReference type="OrthoDB" id="5404651at2759"/>
<protein>
    <recommendedName>
        <fullName evidence="3">PCI domain-containing protein</fullName>
    </recommendedName>
</protein>
<keyword evidence="2" id="KW-1185">Reference proteome</keyword>
<accession>A0A6A6EVK7</accession>
<dbReference type="PANTHER" id="PTHR12732">
    <property type="entry name" value="UNCHARACTERIZED PROTEASOME COMPONENT REGION PCI-CONTAINING"/>
    <property type="match status" value="1"/>
</dbReference>
<dbReference type="GO" id="GO:0003723">
    <property type="term" value="F:RNA binding"/>
    <property type="evidence" value="ECO:0007669"/>
    <property type="project" value="InterPro"/>
</dbReference>
<organism evidence="1 2">
    <name type="scientific">Zopfia rhizophila CBS 207.26</name>
    <dbReference type="NCBI Taxonomy" id="1314779"/>
    <lineage>
        <taxon>Eukaryota</taxon>
        <taxon>Fungi</taxon>
        <taxon>Dikarya</taxon>
        <taxon>Ascomycota</taxon>
        <taxon>Pezizomycotina</taxon>
        <taxon>Dothideomycetes</taxon>
        <taxon>Dothideomycetes incertae sedis</taxon>
        <taxon>Zopfiaceae</taxon>
        <taxon>Zopfia</taxon>
    </lineage>
</organism>
<dbReference type="AlphaFoldDB" id="A0A6A6EVK7"/>
<dbReference type="InterPro" id="IPR045114">
    <property type="entry name" value="Csn12-like"/>
</dbReference>
<name>A0A6A6EVK7_9PEZI</name>
<dbReference type="Proteomes" id="UP000800200">
    <property type="component" value="Unassembled WGS sequence"/>
</dbReference>
<proteinExistence type="predicted"/>
<dbReference type="EMBL" id="ML994610">
    <property type="protein sequence ID" value="KAF2195053.1"/>
    <property type="molecule type" value="Genomic_DNA"/>
</dbReference>
<dbReference type="GO" id="GO:0003690">
    <property type="term" value="F:double-stranded DNA binding"/>
    <property type="evidence" value="ECO:0007669"/>
    <property type="project" value="InterPro"/>
</dbReference>
<reference evidence="1" key="1">
    <citation type="journal article" date="2020" name="Stud. Mycol.">
        <title>101 Dothideomycetes genomes: a test case for predicting lifestyles and emergence of pathogens.</title>
        <authorList>
            <person name="Haridas S."/>
            <person name="Albert R."/>
            <person name="Binder M."/>
            <person name="Bloem J."/>
            <person name="Labutti K."/>
            <person name="Salamov A."/>
            <person name="Andreopoulos B."/>
            <person name="Baker S."/>
            <person name="Barry K."/>
            <person name="Bills G."/>
            <person name="Bluhm B."/>
            <person name="Cannon C."/>
            <person name="Castanera R."/>
            <person name="Culley D."/>
            <person name="Daum C."/>
            <person name="Ezra D."/>
            <person name="Gonzalez J."/>
            <person name="Henrissat B."/>
            <person name="Kuo A."/>
            <person name="Liang C."/>
            <person name="Lipzen A."/>
            <person name="Lutzoni F."/>
            <person name="Magnuson J."/>
            <person name="Mondo S."/>
            <person name="Nolan M."/>
            <person name="Ohm R."/>
            <person name="Pangilinan J."/>
            <person name="Park H.-J."/>
            <person name="Ramirez L."/>
            <person name="Alfaro M."/>
            <person name="Sun H."/>
            <person name="Tritt A."/>
            <person name="Yoshinaga Y."/>
            <person name="Zwiers L.-H."/>
            <person name="Turgeon B."/>
            <person name="Goodwin S."/>
            <person name="Spatafora J."/>
            <person name="Crous P."/>
            <person name="Grigoriev I."/>
        </authorList>
    </citation>
    <scope>NUCLEOTIDE SEQUENCE</scope>
    <source>
        <strain evidence="1">CBS 207.26</strain>
    </source>
</reference>
<evidence type="ECO:0000313" key="1">
    <source>
        <dbReference type="EMBL" id="KAF2195053.1"/>
    </source>
</evidence>
<gene>
    <name evidence="1" type="ORF">K469DRAFT_698615</name>
</gene>